<feature type="compositionally biased region" description="Basic and acidic residues" evidence="1">
    <location>
        <begin position="1"/>
        <end position="11"/>
    </location>
</feature>
<accession>A0A3B0SFN9</accession>
<dbReference type="AlphaFoldDB" id="A0A3B0SFN9"/>
<dbReference type="InterPro" id="IPR036761">
    <property type="entry name" value="TTHA0802/YceI-like_sf"/>
</dbReference>
<dbReference type="EMBL" id="UOEH01000377">
    <property type="protein sequence ID" value="VAW02923.1"/>
    <property type="molecule type" value="Genomic_DNA"/>
</dbReference>
<evidence type="ECO:0000313" key="3">
    <source>
        <dbReference type="EMBL" id="VAW02923.1"/>
    </source>
</evidence>
<evidence type="ECO:0000256" key="1">
    <source>
        <dbReference type="SAM" id="MobiDB-lite"/>
    </source>
</evidence>
<dbReference type="SMART" id="SM00867">
    <property type="entry name" value="YceI"/>
    <property type="match status" value="1"/>
</dbReference>
<gene>
    <name evidence="3" type="ORF">MNBD_ALPHA05-1801</name>
</gene>
<evidence type="ECO:0000259" key="2">
    <source>
        <dbReference type="SMART" id="SM00867"/>
    </source>
</evidence>
<dbReference type="InterPro" id="IPR007372">
    <property type="entry name" value="Lipid/polyisoprenoid-bd_YceI"/>
</dbReference>
<sequence length="244" mass="25658">LQKGGEVERESTAPLDIALPEPAPAAAVAVEPAPPPATEPARLNNDSVAPESVAAVEAPAVIKPAPSPVEAVASMASPPVWTVNNAASTLRFIGEEGGAQFEGQFSEFTAQIVFDPDNLGASAIRVDVKPASADSGNPFRDDTMKDRDWFDVKTHDSAQFTSKTIRKTGANAYEADGTLTIKDFSHDVTLAFTLDIDGDRAHAAGGVDLIRTDYGLGMGASWLESEKVALAVRVVFEINAVRAD</sequence>
<dbReference type="Pfam" id="PF04264">
    <property type="entry name" value="YceI"/>
    <property type="match status" value="1"/>
</dbReference>
<protein>
    <recommendedName>
        <fullName evidence="2">Lipid/polyisoprenoid-binding YceI-like domain-containing protein</fullName>
    </recommendedName>
</protein>
<dbReference type="PANTHER" id="PTHR34406:SF1">
    <property type="entry name" value="PROTEIN YCEI"/>
    <property type="match status" value="1"/>
</dbReference>
<feature type="domain" description="Lipid/polyisoprenoid-binding YceI-like" evidence="2">
    <location>
        <begin position="80"/>
        <end position="237"/>
    </location>
</feature>
<dbReference type="Gene3D" id="2.40.128.110">
    <property type="entry name" value="Lipid/polyisoprenoid-binding, YceI-like"/>
    <property type="match status" value="1"/>
</dbReference>
<proteinExistence type="predicted"/>
<dbReference type="PANTHER" id="PTHR34406">
    <property type="entry name" value="PROTEIN YCEI"/>
    <property type="match status" value="1"/>
</dbReference>
<reference evidence="3" key="1">
    <citation type="submission" date="2018-06" db="EMBL/GenBank/DDBJ databases">
        <authorList>
            <person name="Zhirakovskaya E."/>
        </authorList>
    </citation>
    <scope>NUCLEOTIDE SEQUENCE</scope>
</reference>
<feature type="non-terminal residue" evidence="3">
    <location>
        <position position="1"/>
    </location>
</feature>
<feature type="region of interest" description="Disordered" evidence="1">
    <location>
        <begin position="1"/>
        <end position="45"/>
    </location>
</feature>
<organism evidence="3">
    <name type="scientific">hydrothermal vent metagenome</name>
    <dbReference type="NCBI Taxonomy" id="652676"/>
    <lineage>
        <taxon>unclassified sequences</taxon>
        <taxon>metagenomes</taxon>
        <taxon>ecological metagenomes</taxon>
    </lineage>
</organism>
<dbReference type="SUPFAM" id="SSF101874">
    <property type="entry name" value="YceI-like"/>
    <property type="match status" value="1"/>
</dbReference>
<name>A0A3B0SFN9_9ZZZZ</name>